<dbReference type="EMBL" id="JBHLVF010000061">
    <property type="protein sequence ID" value="MFC0396570.1"/>
    <property type="molecule type" value="Genomic_DNA"/>
</dbReference>
<dbReference type="Gene3D" id="3.40.630.30">
    <property type="match status" value="1"/>
</dbReference>
<comment type="caution">
    <text evidence="2">The sequence shown here is derived from an EMBL/GenBank/DDBJ whole genome shotgun (WGS) entry which is preliminary data.</text>
</comment>
<organism evidence="2 3">
    <name type="scientific">Paenibacillus mendelii</name>
    <dbReference type="NCBI Taxonomy" id="206163"/>
    <lineage>
        <taxon>Bacteria</taxon>
        <taxon>Bacillati</taxon>
        <taxon>Bacillota</taxon>
        <taxon>Bacilli</taxon>
        <taxon>Bacillales</taxon>
        <taxon>Paenibacillaceae</taxon>
        <taxon>Paenibacillus</taxon>
    </lineage>
</organism>
<dbReference type="RefSeq" id="WP_204818585.1">
    <property type="nucleotide sequence ID" value="NZ_JANHOF010000005.1"/>
</dbReference>
<dbReference type="Pfam" id="PF00583">
    <property type="entry name" value="Acetyltransf_1"/>
    <property type="match status" value="1"/>
</dbReference>
<feature type="domain" description="N-acetyltransferase" evidence="1">
    <location>
        <begin position="4"/>
        <end position="158"/>
    </location>
</feature>
<evidence type="ECO:0000313" key="2">
    <source>
        <dbReference type="EMBL" id="MFC0396570.1"/>
    </source>
</evidence>
<dbReference type="InterPro" id="IPR000182">
    <property type="entry name" value="GNAT_dom"/>
</dbReference>
<accession>A0ABV6JKW9</accession>
<keyword evidence="2" id="KW-0808">Transferase</keyword>
<evidence type="ECO:0000313" key="3">
    <source>
        <dbReference type="Proteomes" id="UP001589818"/>
    </source>
</evidence>
<dbReference type="SUPFAM" id="SSF55729">
    <property type="entry name" value="Acyl-CoA N-acyltransferases (Nat)"/>
    <property type="match status" value="1"/>
</dbReference>
<reference evidence="2 3" key="1">
    <citation type="submission" date="2024-09" db="EMBL/GenBank/DDBJ databases">
        <authorList>
            <person name="Sun Q."/>
            <person name="Mori K."/>
        </authorList>
    </citation>
    <scope>NUCLEOTIDE SEQUENCE [LARGE SCALE GENOMIC DNA]</scope>
    <source>
        <strain evidence="2 3">CCM 4839</strain>
    </source>
</reference>
<dbReference type="PROSITE" id="PS51186">
    <property type="entry name" value="GNAT"/>
    <property type="match status" value="1"/>
</dbReference>
<protein>
    <submittedName>
        <fullName evidence="2">GNAT family N-acetyltransferase</fullName>
        <ecNumber evidence="2">2.3.1.-</ecNumber>
    </submittedName>
</protein>
<evidence type="ECO:0000259" key="1">
    <source>
        <dbReference type="PROSITE" id="PS51186"/>
    </source>
</evidence>
<sequence>MPTITTKPFNQDMQAMLSEIRSSYHAGELSQREQSELSDEICLIEDDSEMVGYGVIWEYENGKQLIQKAERDYFNEDERYLEKDFYIEMKGKTDFVFIEALDVLKEHEGKGYAKFFINWLKDKYPHQKIYVYTLDKSRNFWFKQGFEVMGSTAWMTYN</sequence>
<gene>
    <name evidence="2" type="ORF">ACFFJ8_35135</name>
</gene>
<dbReference type="GO" id="GO:0016746">
    <property type="term" value="F:acyltransferase activity"/>
    <property type="evidence" value="ECO:0007669"/>
    <property type="project" value="UniProtKB-KW"/>
</dbReference>
<keyword evidence="3" id="KW-1185">Reference proteome</keyword>
<name>A0ABV6JKW9_9BACL</name>
<proteinExistence type="predicted"/>
<dbReference type="Proteomes" id="UP001589818">
    <property type="component" value="Unassembled WGS sequence"/>
</dbReference>
<dbReference type="EC" id="2.3.1.-" evidence="2"/>
<keyword evidence="2" id="KW-0012">Acyltransferase</keyword>
<dbReference type="InterPro" id="IPR016181">
    <property type="entry name" value="Acyl_CoA_acyltransferase"/>
</dbReference>